<dbReference type="InterPro" id="IPR049168">
    <property type="entry name" value="Glyco_hydro_134"/>
</dbReference>
<reference evidence="2" key="1">
    <citation type="journal article" date="2014" name="Genome Announc.">
        <title>Complete sequencing and chromosome-scale genome assembly of the industrial progenitor strain P2niaD18 from the penicillin producer Penicillium chrysogenum.</title>
        <authorList>
            <person name="Specht T."/>
            <person name="Dahlmann T.A."/>
            <person name="Zadra I."/>
            <person name="Kurnsteiner H."/>
            <person name="Kuck U."/>
        </authorList>
    </citation>
    <scope>NUCLEOTIDE SEQUENCE [LARGE SCALE GENOMIC DNA]</scope>
    <source>
        <strain evidence="2">P2niaD18</strain>
    </source>
</reference>
<dbReference type="PhylomeDB" id="A0A167TIR2"/>
<evidence type="ECO:0000313" key="2">
    <source>
        <dbReference type="EMBL" id="KZN88318.1"/>
    </source>
</evidence>
<sequence>MKFSLPCVAALFAATALATPVSNDVLEKRDVRGHYTVSGLGARKQSILNAGGNTLDIAIAMLEIEDMNTAHYPYGDAKTQDAANFGLFKQNWGQLRVCASRYGFVGQPEANWNNGAILNSNVKADIASRWDCQRYYGYDKWFAGHRNGASGLEDPYTQDILNYKASVEWIQQQIDSNPAYKTDDTRFYVEVVAI</sequence>
<keyword evidence="1" id="KW-0732">Signal</keyword>
<dbReference type="AlphaFoldDB" id="A0A167TIR2"/>
<gene>
    <name evidence="2" type="ORF">EN45_068900</name>
</gene>
<feature type="signal peptide" evidence="1">
    <location>
        <begin position="1"/>
        <end position="18"/>
    </location>
</feature>
<evidence type="ECO:0000256" key="1">
    <source>
        <dbReference type="SAM" id="SignalP"/>
    </source>
</evidence>
<feature type="chain" id="PRO_5007892588" evidence="1">
    <location>
        <begin position="19"/>
        <end position="194"/>
    </location>
</feature>
<protein>
    <submittedName>
        <fullName evidence="2">Uncharacterized protein</fullName>
    </submittedName>
</protein>
<dbReference type="EMBL" id="CM002799">
    <property type="protein sequence ID" value="KZN88318.1"/>
    <property type="molecule type" value="Genomic_DNA"/>
</dbReference>
<proteinExistence type="predicted"/>
<organism evidence="2">
    <name type="scientific">Penicillium chrysogenum</name>
    <name type="common">Penicillium notatum</name>
    <dbReference type="NCBI Taxonomy" id="5076"/>
    <lineage>
        <taxon>Eukaryota</taxon>
        <taxon>Fungi</taxon>
        <taxon>Dikarya</taxon>
        <taxon>Ascomycota</taxon>
        <taxon>Pezizomycotina</taxon>
        <taxon>Eurotiomycetes</taxon>
        <taxon>Eurotiomycetidae</taxon>
        <taxon>Eurotiales</taxon>
        <taxon>Aspergillaceae</taxon>
        <taxon>Penicillium</taxon>
        <taxon>Penicillium chrysogenum species complex</taxon>
    </lineage>
</organism>
<dbReference type="Proteomes" id="UP000076449">
    <property type="component" value="Chromosome II"/>
</dbReference>
<name>A0A167TIR2_PENCH</name>
<dbReference type="Pfam" id="PF21087">
    <property type="entry name" value="Glyco_hydro_134"/>
    <property type="match status" value="1"/>
</dbReference>
<dbReference type="OMA" id="KYDDTRF"/>
<accession>A0A167TIR2</accession>